<dbReference type="Proteomes" id="UP000887565">
    <property type="component" value="Unplaced"/>
</dbReference>
<dbReference type="WBParaSite" id="nRc.2.0.1.t41661-RA">
    <property type="protein sequence ID" value="nRc.2.0.1.t41661-RA"/>
    <property type="gene ID" value="nRc.2.0.1.g41661"/>
</dbReference>
<protein>
    <submittedName>
        <fullName evidence="9">G-protein coupled receptors family 1 profile domain-containing protein</fullName>
    </submittedName>
</protein>
<sequence>MVVSLCIWVAAFLLSIPCLLFYEITPVVIPEQMTSEFGYPATVVYQYCAFNPPCSPQFTLNGSELNYRDCKAKYNLAINMLITIFLYVVPSLSLFSFNYMLTNYLKKSERRNLAVRKTTTSFRKDSECPSRSS</sequence>
<accession>A0A915KT52</accession>
<dbReference type="GO" id="GO:0016020">
    <property type="term" value="C:membrane"/>
    <property type="evidence" value="ECO:0007669"/>
    <property type="project" value="UniProtKB-SubCell"/>
</dbReference>
<keyword evidence="3 5" id="KW-1133">Transmembrane helix</keyword>
<reference evidence="9" key="1">
    <citation type="submission" date="2022-11" db="UniProtKB">
        <authorList>
            <consortium name="WormBaseParasite"/>
        </authorList>
    </citation>
    <scope>IDENTIFICATION</scope>
</reference>
<feature type="chain" id="PRO_5036814628" evidence="6">
    <location>
        <begin position="22"/>
        <end position="133"/>
    </location>
</feature>
<evidence type="ECO:0000256" key="1">
    <source>
        <dbReference type="ARBA" id="ARBA00004370"/>
    </source>
</evidence>
<feature type="transmembrane region" description="Helical" evidence="5">
    <location>
        <begin position="76"/>
        <end position="101"/>
    </location>
</feature>
<keyword evidence="6" id="KW-0732">Signal</keyword>
<feature type="domain" description="G-protein coupled receptors family 1 profile" evidence="7">
    <location>
        <begin position="1"/>
        <end position="133"/>
    </location>
</feature>
<comment type="subcellular location">
    <subcellularLocation>
        <location evidence="1">Membrane</location>
    </subcellularLocation>
</comment>
<organism evidence="8 9">
    <name type="scientific">Romanomermis culicivorax</name>
    <name type="common">Nematode worm</name>
    <dbReference type="NCBI Taxonomy" id="13658"/>
    <lineage>
        <taxon>Eukaryota</taxon>
        <taxon>Metazoa</taxon>
        <taxon>Ecdysozoa</taxon>
        <taxon>Nematoda</taxon>
        <taxon>Enoplea</taxon>
        <taxon>Dorylaimia</taxon>
        <taxon>Mermithida</taxon>
        <taxon>Mermithoidea</taxon>
        <taxon>Mermithidae</taxon>
        <taxon>Romanomermis</taxon>
    </lineage>
</organism>
<dbReference type="InterPro" id="IPR017452">
    <property type="entry name" value="GPCR_Rhodpsn_7TM"/>
</dbReference>
<keyword evidence="4 5" id="KW-0472">Membrane</keyword>
<dbReference type="AlphaFoldDB" id="A0A915KT52"/>
<dbReference type="Gene3D" id="1.20.1070.10">
    <property type="entry name" value="Rhodopsin 7-helix transmembrane proteins"/>
    <property type="match status" value="1"/>
</dbReference>
<evidence type="ECO:0000313" key="9">
    <source>
        <dbReference type="WBParaSite" id="nRc.2.0.1.t41661-RA"/>
    </source>
</evidence>
<evidence type="ECO:0000313" key="8">
    <source>
        <dbReference type="Proteomes" id="UP000887565"/>
    </source>
</evidence>
<evidence type="ECO:0000256" key="6">
    <source>
        <dbReference type="SAM" id="SignalP"/>
    </source>
</evidence>
<proteinExistence type="predicted"/>
<dbReference type="PROSITE" id="PS50262">
    <property type="entry name" value="G_PROTEIN_RECEP_F1_2"/>
    <property type="match status" value="1"/>
</dbReference>
<evidence type="ECO:0000259" key="7">
    <source>
        <dbReference type="PROSITE" id="PS50262"/>
    </source>
</evidence>
<evidence type="ECO:0000256" key="3">
    <source>
        <dbReference type="ARBA" id="ARBA00022989"/>
    </source>
</evidence>
<evidence type="ECO:0000256" key="4">
    <source>
        <dbReference type="ARBA" id="ARBA00023136"/>
    </source>
</evidence>
<keyword evidence="8" id="KW-1185">Reference proteome</keyword>
<evidence type="ECO:0000256" key="5">
    <source>
        <dbReference type="SAM" id="Phobius"/>
    </source>
</evidence>
<keyword evidence="2 5" id="KW-0812">Transmembrane</keyword>
<dbReference type="SUPFAM" id="SSF81321">
    <property type="entry name" value="Family A G protein-coupled receptor-like"/>
    <property type="match status" value="1"/>
</dbReference>
<feature type="signal peptide" evidence="6">
    <location>
        <begin position="1"/>
        <end position="21"/>
    </location>
</feature>
<evidence type="ECO:0000256" key="2">
    <source>
        <dbReference type="ARBA" id="ARBA00022692"/>
    </source>
</evidence>
<name>A0A915KT52_ROMCU</name>